<dbReference type="SUPFAM" id="SSF53850">
    <property type="entry name" value="Periplasmic binding protein-like II"/>
    <property type="match status" value="1"/>
</dbReference>
<gene>
    <name evidence="6" type="ORF">QN062_03380</name>
    <name evidence="5" type="ORF">QN216_07395</name>
    <name evidence="4" type="ORF">QN217_03065</name>
</gene>
<dbReference type="RefSeq" id="WP_369342191.1">
    <property type="nucleotide sequence ID" value="NZ_CP129675.1"/>
</dbReference>
<dbReference type="PANTHER" id="PTHR35936:SF17">
    <property type="entry name" value="ARGININE-BINDING EXTRACELLULAR PROTEIN ARTP"/>
    <property type="match status" value="1"/>
</dbReference>
<evidence type="ECO:0000256" key="2">
    <source>
        <dbReference type="SAM" id="SignalP"/>
    </source>
</evidence>
<feature type="signal peptide" evidence="2">
    <location>
        <begin position="1"/>
        <end position="24"/>
    </location>
</feature>
<protein>
    <submittedName>
        <fullName evidence="6">ABC transporter substrate-binding protein</fullName>
    </submittedName>
</protein>
<evidence type="ECO:0000256" key="1">
    <source>
        <dbReference type="ARBA" id="ARBA00022729"/>
    </source>
</evidence>
<evidence type="ECO:0000313" key="4">
    <source>
        <dbReference type="EMBL" id="XDS47136.1"/>
    </source>
</evidence>
<dbReference type="EMBL" id="CP129683">
    <property type="protein sequence ID" value="XDS51229.1"/>
    <property type="molecule type" value="Genomic_DNA"/>
</dbReference>
<keyword evidence="1 2" id="KW-0732">Signal</keyword>
<dbReference type="KEGG" id="bfk:QN062_03380"/>
<evidence type="ECO:0000313" key="5">
    <source>
        <dbReference type="EMBL" id="XDS48159.1"/>
    </source>
</evidence>
<dbReference type="EMBL" id="CP129682">
    <property type="protein sequence ID" value="XDS48159.1"/>
    <property type="molecule type" value="Genomic_DNA"/>
</dbReference>
<sequence length="314" mass="32859">MKTTLAKRLPAVMMCAGLMLTAVACGTTDGSEAGSTSGSNGPTSATIKPYDVSGIKKDSAIAALVPSSVTDDSQLTVGMETSYAPAEFLESDGKTPTGYDVDLTNAIARVWGLKSNPTSASFDSIIPAIGSKYDLGISSFTITKDREQTVDMVSYYKAGMSYVVKKGNPEKVQATDMCGVSLGVQTGTIEEQEADTNSKKCTADGKKAIGVQSFKMQTDATTAVLTGKIDAFYADSPVAGYAIAQTGKQLQTVGEDEGVVPQGIVIKKGDRKLGEAVQKTMQKFIDDGTYGKILKHWGVQGGAITKAELNPAVE</sequence>
<dbReference type="Pfam" id="PF00497">
    <property type="entry name" value="SBP_bac_3"/>
    <property type="match status" value="1"/>
</dbReference>
<dbReference type="PROSITE" id="PS51257">
    <property type="entry name" value="PROKAR_LIPOPROTEIN"/>
    <property type="match status" value="1"/>
</dbReference>
<dbReference type="SMART" id="SM00062">
    <property type="entry name" value="PBPb"/>
    <property type="match status" value="1"/>
</dbReference>
<reference evidence="6" key="1">
    <citation type="submission" date="2023-07" db="EMBL/GenBank/DDBJ databases">
        <title>Bifidobacterium aquikefiriaerophilum sp. nov. and Bifidobacterium eccum sp. nov., isolated from water kefir.</title>
        <authorList>
            <person name="Breselge S."/>
            <person name="Bellassi P."/>
            <person name="Barcenilla C."/>
            <person name="Alvarez-Ordonez A."/>
            <person name="Morelli L."/>
            <person name="Cotter P.D."/>
        </authorList>
    </citation>
    <scope>NUCLEOTIDE SEQUENCE</scope>
    <source>
        <strain evidence="6">WK012_4_13</strain>
        <strain evidence="5">WK013_4_14</strain>
        <strain evidence="4">WK048_4_13</strain>
    </source>
</reference>
<proteinExistence type="predicted"/>
<name>A0AB39URH7_9BIFI</name>
<evidence type="ECO:0000259" key="3">
    <source>
        <dbReference type="SMART" id="SM00062"/>
    </source>
</evidence>
<dbReference type="EMBL" id="CP129675">
    <property type="protein sequence ID" value="XDS47136.1"/>
    <property type="molecule type" value="Genomic_DNA"/>
</dbReference>
<dbReference type="AlphaFoldDB" id="A0AB39URH7"/>
<dbReference type="Gene3D" id="3.40.190.10">
    <property type="entry name" value="Periplasmic binding protein-like II"/>
    <property type="match status" value="2"/>
</dbReference>
<dbReference type="InterPro" id="IPR001638">
    <property type="entry name" value="Solute-binding_3/MltF_N"/>
</dbReference>
<evidence type="ECO:0000313" key="6">
    <source>
        <dbReference type="EMBL" id="XDS51229.1"/>
    </source>
</evidence>
<dbReference type="CDD" id="cd01004">
    <property type="entry name" value="PBP2_MidA_like"/>
    <property type="match status" value="1"/>
</dbReference>
<feature type="chain" id="PRO_5044175406" evidence="2">
    <location>
        <begin position="25"/>
        <end position="314"/>
    </location>
</feature>
<feature type="domain" description="Solute-binding protein family 3/N-terminal" evidence="3">
    <location>
        <begin position="74"/>
        <end position="301"/>
    </location>
</feature>
<organism evidence="6">
    <name type="scientific">Bifidobacterium fermentum</name>
    <dbReference type="NCBI Taxonomy" id="3059035"/>
    <lineage>
        <taxon>Bacteria</taxon>
        <taxon>Bacillati</taxon>
        <taxon>Actinomycetota</taxon>
        <taxon>Actinomycetes</taxon>
        <taxon>Bifidobacteriales</taxon>
        <taxon>Bifidobacteriaceae</taxon>
        <taxon>Bifidobacterium</taxon>
    </lineage>
</organism>
<accession>A0AB39URH7</accession>
<dbReference type="PANTHER" id="PTHR35936">
    <property type="entry name" value="MEMBRANE-BOUND LYTIC MUREIN TRANSGLYCOSYLASE F"/>
    <property type="match status" value="1"/>
</dbReference>